<dbReference type="GO" id="GO:0009307">
    <property type="term" value="P:DNA restriction-modification system"/>
    <property type="evidence" value="ECO:0007669"/>
    <property type="project" value="UniProtKB-KW"/>
</dbReference>
<keyword evidence="2" id="KW-0680">Restriction system</keyword>
<evidence type="ECO:0000256" key="3">
    <source>
        <dbReference type="ARBA" id="ARBA00023125"/>
    </source>
</evidence>
<evidence type="ECO:0000256" key="4">
    <source>
        <dbReference type="SAM" id="Coils"/>
    </source>
</evidence>
<reference evidence="6 7" key="2">
    <citation type="submission" date="2016-01" db="EMBL/GenBank/DDBJ databases">
        <title>Microcella alkaliphila JAM AC0309 whole genome shotgun sequence.</title>
        <authorList>
            <person name="Kurata A."/>
            <person name="Hirose Y."/>
            <person name="Kishimoto N."/>
            <person name="Kobayashi T."/>
        </authorList>
    </citation>
    <scope>NUCLEOTIDE SEQUENCE [LARGE SCALE GENOMIC DNA]</scope>
    <source>
        <strain evidence="6 7">JAM AC0309</strain>
    </source>
</reference>
<feature type="coiled-coil region" evidence="4">
    <location>
        <begin position="154"/>
        <end position="181"/>
    </location>
</feature>
<evidence type="ECO:0000313" key="6">
    <source>
        <dbReference type="EMBL" id="BAU31657.1"/>
    </source>
</evidence>
<keyword evidence="6" id="KW-0540">Nuclease</keyword>
<dbReference type="Proteomes" id="UP000218965">
    <property type="component" value="Chromosome"/>
</dbReference>
<gene>
    <name evidence="6" type="ORF">MalAC0309_0790</name>
</gene>
<dbReference type="PANTHER" id="PTHR30408:SF12">
    <property type="entry name" value="TYPE I RESTRICTION ENZYME MJAVIII SPECIFICITY SUBUNIT"/>
    <property type="match status" value="1"/>
</dbReference>
<keyword evidence="4" id="KW-0175">Coiled coil</keyword>
<dbReference type="InterPro" id="IPR052021">
    <property type="entry name" value="Type-I_RS_S_subunit"/>
</dbReference>
<comment type="similarity">
    <text evidence="1">Belongs to the type-I restriction system S methylase family.</text>
</comment>
<dbReference type="REBASE" id="135603">
    <property type="entry name" value="S.Mal309ORF789P"/>
</dbReference>
<protein>
    <submittedName>
        <fullName evidence="6">Restriction endonuclease S subunit</fullName>
    </submittedName>
</protein>
<dbReference type="KEGG" id="malk:MalAC0309_0790"/>
<dbReference type="InterPro" id="IPR000055">
    <property type="entry name" value="Restrct_endonuc_typeI_TRD"/>
</dbReference>
<dbReference type="AlphaFoldDB" id="A0A0U5B6Y0"/>
<dbReference type="CDD" id="cd17521">
    <property type="entry name" value="RMtype1_S_Sau13435ORF2165P_TRD2-CR2_like"/>
    <property type="match status" value="1"/>
</dbReference>
<dbReference type="Pfam" id="PF01420">
    <property type="entry name" value="Methylase_S"/>
    <property type="match status" value="1"/>
</dbReference>
<keyword evidence="6" id="KW-0378">Hydrolase</keyword>
<proteinExistence type="inferred from homology"/>
<dbReference type="GO" id="GO:0004519">
    <property type="term" value="F:endonuclease activity"/>
    <property type="evidence" value="ECO:0007669"/>
    <property type="project" value="UniProtKB-KW"/>
</dbReference>
<sequence length="411" mass="44431">MKVTLAEVCGKGQYGLVASATDLPVGPKFLRTTDMIDGSINWDAVPYCQVDERKQDQCLLREGDLVISRTGANAGAAAYVADPPEGAVFAGYLVRFRANDSLADARFLGYVLQSREWADYVTNTRTGSAQPQLNAVLMGKFAFDLPPLDEQRRIAEVLGALDDLIDTNERLRARCESLAAEQFMSRVVAPAMSSTAGEDDGWLRLHIGDIARVVETGRRPAGGVKGIVDGVPSIGAESIGGIGRFDYSKTKHVPLEFASSVSRGWVESRDVLVYKDGGKPGEFRPKVGMLGSGFPFDRFMINEHVYRVRTDNRVSQEFLYFWLASPPMMEALASAGTGAAVPGINSTAFRGLPIVVPPANLRNELQGVLAPLVDSCLSLAVEAQDLRRTRDELLPLLVSGAVRVRPEGVAA</sequence>
<dbReference type="PANTHER" id="PTHR30408">
    <property type="entry name" value="TYPE-1 RESTRICTION ENZYME ECOKI SPECIFICITY PROTEIN"/>
    <property type="match status" value="1"/>
</dbReference>
<reference evidence="7" key="1">
    <citation type="submission" date="2015-12" db="EMBL/GenBank/DDBJ databases">
        <authorList>
            <person name="Shamseldin A."/>
            <person name="Moawad H."/>
            <person name="Abd El-Rahim W.M."/>
            <person name="Sadowsky M.J."/>
        </authorList>
    </citation>
    <scope>NUCLEOTIDE SEQUENCE [LARGE SCALE GENOMIC DNA]</scope>
    <source>
        <strain evidence="7">JAM AC0309</strain>
    </source>
</reference>
<keyword evidence="3" id="KW-0238">DNA-binding</keyword>
<dbReference type="SUPFAM" id="SSF116734">
    <property type="entry name" value="DNA methylase specificity domain"/>
    <property type="match status" value="2"/>
</dbReference>
<evidence type="ECO:0000313" key="7">
    <source>
        <dbReference type="Proteomes" id="UP000218965"/>
    </source>
</evidence>
<dbReference type="Gene3D" id="3.90.220.20">
    <property type="entry name" value="DNA methylase specificity domains"/>
    <property type="match status" value="2"/>
</dbReference>
<dbReference type="GO" id="GO:0003677">
    <property type="term" value="F:DNA binding"/>
    <property type="evidence" value="ECO:0007669"/>
    <property type="project" value="UniProtKB-KW"/>
</dbReference>
<evidence type="ECO:0000256" key="1">
    <source>
        <dbReference type="ARBA" id="ARBA00010923"/>
    </source>
</evidence>
<feature type="domain" description="Type I restriction modification DNA specificity" evidence="5">
    <location>
        <begin position="53"/>
        <end position="173"/>
    </location>
</feature>
<dbReference type="CDD" id="cd16961">
    <property type="entry name" value="RMtype1_S_TRD-CR_like"/>
    <property type="match status" value="1"/>
</dbReference>
<evidence type="ECO:0000259" key="5">
    <source>
        <dbReference type="Pfam" id="PF01420"/>
    </source>
</evidence>
<dbReference type="EMBL" id="AP017315">
    <property type="protein sequence ID" value="BAU31657.1"/>
    <property type="molecule type" value="Genomic_DNA"/>
</dbReference>
<keyword evidence="6" id="KW-0255">Endonuclease</keyword>
<dbReference type="InterPro" id="IPR044946">
    <property type="entry name" value="Restrct_endonuc_typeI_TRD_sf"/>
</dbReference>
<accession>A0A0U5B6Y0</accession>
<organism evidence="6 7">
    <name type="scientific">Microcella alkaliphila</name>
    <dbReference type="NCBI Taxonomy" id="279828"/>
    <lineage>
        <taxon>Bacteria</taxon>
        <taxon>Bacillati</taxon>
        <taxon>Actinomycetota</taxon>
        <taxon>Actinomycetes</taxon>
        <taxon>Micrococcales</taxon>
        <taxon>Microbacteriaceae</taxon>
        <taxon>Microcella</taxon>
    </lineage>
</organism>
<name>A0A0U5B6Y0_9MICO</name>
<evidence type="ECO:0000256" key="2">
    <source>
        <dbReference type="ARBA" id="ARBA00022747"/>
    </source>
</evidence>